<keyword evidence="5" id="KW-1185">Reference proteome</keyword>
<dbReference type="InterPro" id="IPR029039">
    <property type="entry name" value="Flavoprotein-like_sf"/>
</dbReference>
<dbReference type="HOGENOM" id="CLU_058643_1_0_9"/>
<dbReference type="PANTHER" id="PTHR10204">
    <property type="entry name" value="NAD P H OXIDOREDUCTASE-RELATED"/>
    <property type="match status" value="1"/>
</dbReference>
<dbReference type="KEGG" id="sgy:Sgly_1255"/>
<dbReference type="Gene3D" id="3.40.50.360">
    <property type="match status" value="1"/>
</dbReference>
<evidence type="ECO:0000259" key="3">
    <source>
        <dbReference type="Pfam" id="PF02525"/>
    </source>
</evidence>
<dbReference type="PANTHER" id="PTHR10204:SF34">
    <property type="entry name" value="NAD(P)H DEHYDROGENASE [QUINONE] 1 ISOFORM 1"/>
    <property type="match status" value="1"/>
</dbReference>
<comment type="similarity">
    <text evidence="1">Belongs to the NAD(P)H dehydrogenase (quinone) family.</text>
</comment>
<evidence type="ECO:0000256" key="2">
    <source>
        <dbReference type="ARBA" id="ARBA00023002"/>
    </source>
</evidence>
<dbReference type="GO" id="GO:0005829">
    <property type="term" value="C:cytosol"/>
    <property type="evidence" value="ECO:0007669"/>
    <property type="project" value="TreeGrafter"/>
</dbReference>
<accession>F0SV69</accession>
<dbReference type="RefSeq" id="WP_013624439.1">
    <property type="nucleotide sequence ID" value="NC_015172.1"/>
</dbReference>
<keyword evidence="2" id="KW-0560">Oxidoreductase</keyword>
<dbReference type="STRING" id="645991.Sgly_1255"/>
<dbReference type="InterPro" id="IPR051545">
    <property type="entry name" value="NAD(P)H_dehydrogenase_qn"/>
</dbReference>
<feature type="domain" description="Flavodoxin-like fold" evidence="3">
    <location>
        <begin position="2"/>
        <end position="139"/>
    </location>
</feature>
<evidence type="ECO:0000313" key="5">
    <source>
        <dbReference type="Proteomes" id="UP000007488"/>
    </source>
</evidence>
<name>F0SV69_SYNGF</name>
<dbReference type="SUPFAM" id="SSF52218">
    <property type="entry name" value="Flavoproteins"/>
    <property type="match status" value="1"/>
</dbReference>
<dbReference type="EMBL" id="CP002547">
    <property type="protein sequence ID" value="ADY55569.1"/>
    <property type="molecule type" value="Genomic_DNA"/>
</dbReference>
<evidence type="ECO:0000256" key="1">
    <source>
        <dbReference type="ARBA" id="ARBA00006252"/>
    </source>
</evidence>
<sequence length="194" mass="21654">MISIIYAHPLKDSLNASILKAVGEKFNNKGLEYSVLDLYQDGFDPVFKPEEQTGYFTGEGTHDPLVKKYQESLAASSQLVFIFPIWWNEQPAIVKGFIERVCLPGFGFKYTEQGVAPLLTNIKEVTVLTTSGAPDHALKNYCGNIIENQFINNIIRPITGLNTAKWMNLGLASSSPEQIKEHIASVSDLFEIER</sequence>
<dbReference type="GO" id="GO:0003955">
    <property type="term" value="F:NAD(P)H dehydrogenase (quinone) activity"/>
    <property type="evidence" value="ECO:0007669"/>
    <property type="project" value="TreeGrafter"/>
</dbReference>
<organism evidence="4 5">
    <name type="scientific">Syntrophobotulus glycolicus (strain DSM 8271 / FlGlyR)</name>
    <dbReference type="NCBI Taxonomy" id="645991"/>
    <lineage>
        <taxon>Bacteria</taxon>
        <taxon>Bacillati</taxon>
        <taxon>Bacillota</taxon>
        <taxon>Clostridia</taxon>
        <taxon>Eubacteriales</taxon>
        <taxon>Desulfitobacteriaceae</taxon>
        <taxon>Syntrophobotulus</taxon>
    </lineage>
</organism>
<dbReference type="Pfam" id="PF02525">
    <property type="entry name" value="Flavodoxin_2"/>
    <property type="match status" value="1"/>
</dbReference>
<dbReference type="eggNOG" id="COG2249">
    <property type="taxonomic scope" value="Bacteria"/>
</dbReference>
<evidence type="ECO:0000313" key="4">
    <source>
        <dbReference type="EMBL" id="ADY55569.1"/>
    </source>
</evidence>
<dbReference type="OrthoDB" id="9805976at2"/>
<dbReference type="InterPro" id="IPR003680">
    <property type="entry name" value="Flavodoxin_fold"/>
</dbReference>
<dbReference type="AlphaFoldDB" id="F0SV69"/>
<dbReference type="Proteomes" id="UP000007488">
    <property type="component" value="Chromosome"/>
</dbReference>
<proteinExistence type="inferred from homology"/>
<reference evidence="4 5" key="1">
    <citation type="journal article" date="2011" name="Stand. Genomic Sci.">
        <title>Complete genome sequence of Syntrophobotulus glycolicus type strain (FlGlyR).</title>
        <authorList>
            <person name="Han C."/>
            <person name="Mwirichia R."/>
            <person name="Chertkov O."/>
            <person name="Held B."/>
            <person name="Lapidus A."/>
            <person name="Nolan M."/>
            <person name="Lucas S."/>
            <person name="Hammon N."/>
            <person name="Deshpande S."/>
            <person name="Cheng J.F."/>
            <person name="Tapia R."/>
            <person name="Goodwin L."/>
            <person name="Pitluck S."/>
            <person name="Huntemann M."/>
            <person name="Liolios K."/>
            <person name="Ivanova N."/>
            <person name="Pagani I."/>
            <person name="Mavromatis K."/>
            <person name="Ovchinikova G."/>
            <person name="Pati A."/>
            <person name="Chen A."/>
            <person name="Palaniappan K."/>
            <person name="Land M."/>
            <person name="Hauser L."/>
            <person name="Brambilla E.M."/>
            <person name="Rohde M."/>
            <person name="Spring S."/>
            <person name="Sikorski J."/>
            <person name="Goker M."/>
            <person name="Woyke T."/>
            <person name="Bristow J."/>
            <person name="Eisen J.A."/>
            <person name="Markowitz V."/>
            <person name="Hugenholtz P."/>
            <person name="Kyrpides N.C."/>
            <person name="Klenk H.P."/>
            <person name="Detter J.C."/>
        </authorList>
    </citation>
    <scope>NUCLEOTIDE SEQUENCE [LARGE SCALE GENOMIC DNA]</scope>
    <source>
        <strain evidence="5">DSM 8271 / FlGlyR</strain>
    </source>
</reference>
<gene>
    <name evidence="4" type="ordered locus">Sgly_1255</name>
</gene>
<reference evidence="5" key="2">
    <citation type="submission" date="2011-02" db="EMBL/GenBank/DDBJ databases">
        <title>The complete genome of Syntrophobotulus glycolicus DSM 8271.</title>
        <authorList>
            <person name="Lucas S."/>
            <person name="Copeland A."/>
            <person name="Lapidus A."/>
            <person name="Bruce D."/>
            <person name="Goodwin L."/>
            <person name="Pitluck S."/>
            <person name="Kyrpides N."/>
            <person name="Mavromatis K."/>
            <person name="Pagani I."/>
            <person name="Ivanova N."/>
            <person name="Mikhailova N."/>
            <person name="Chertkov O."/>
            <person name="Held B."/>
            <person name="Detter J.C."/>
            <person name="Tapia R."/>
            <person name="Han C."/>
            <person name="Land M."/>
            <person name="Hauser L."/>
            <person name="Markowitz V."/>
            <person name="Cheng J.-F."/>
            <person name="Hugenholtz P."/>
            <person name="Woyke T."/>
            <person name="Wu D."/>
            <person name="Spring S."/>
            <person name="Schroeder M."/>
            <person name="Brambilla E."/>
            <person name="Klenk H.-P."/>
            <person name="Eisen J.A."/>
        </authorList>
    </citation>
    <scope>NUCLEOTIDE SEQUENCE [LARGE SCALE GENOMIC DNA]</scope>
    <source>
        <strain evidence="5">DSM 8271 / FlGlyR</strain>
    </source>
</reference>
<protein>
    <submittedName>
        <fullName evidence="4">NAD(P)H dehydrogenase (Quinone)</fullName>
    </submittedName>
</protein>